<comment type="caution">
    <text evidence="2">The sequence shown here is derived from an EMBL/GenBank/DDBJ whole genome shotgun (WGS) entry which is preliminary data.</text>
</comment>
<dbReference type="EMBL" id="JACXVP010000009">
    <property type="protein sequence ID" value="KAG5585852.1"/>
    <property type="molecule type" value="Genomic_DNA"/>
</dbReference>
<dbReference type="AlphaFoldDB" id="A0A9J5XF41"/>
<evidence type="ECO:0000313" key="3">
    <source>
        <dbReference type="Proteomes" id="UP000824120"/>
    </source>
</evidence>
<evidence type="ECO:0000313" key="2">
    <source>
        <dbReference type="EMBL" id="KAG5585852.1"/>
    </source>
</evidence>
<keyword evidence="3" id="KW-1185">Reference proteome</keyword>
<dbReference type="OrthoDB" id="1931453at2759"/>
<evidence type="ECO:0000256" key="1">
    <source>
        <dbReference type="SAM" id="MobiDB-lite"/>
    </source>
</evidence>
<proteinExistence type="predicted"/>
<dbReference type="PANTHER" id="PTHR33144">
    <property type="entry name" value="OS10G0409366 PROTEIN-RELATED"/>
    <property type="match status" value="1"/>
</dbReference>
<name>A0A9J5XF41_SOLCO</name>
<reference evidence="2 3" key="1">
    <citation type="submission" date="2020-09" db="EMBL/GenBank/DDBJ databases">
        <title>De no assembly of potato wild relative species, Solanum commersonii.</title>
        <authorList>
            <person name="Cho K."/>
        </authorList>
    </citation>
    <scope>NUCLEOTIDE SEQUENCE [LARGE SCALE GENOMIC DNA]</scope>
    <source>
        <strain evidence="2">LZ3.2</strain>
        <tissue evidence="2">Leaf</tissue>
    </source>
</reference>
<dbReference type="PANTHER" id="PTHR33144:SF35">
    <property type="entry name" value="TRANSPOSASE, PTTA_EN_SPM, PLANT-RELATED"/>
    <property type="match status" value="1"/>
</dbReference>
<gene>
    <name evidence="2" type="ORF">H5410_046286</name>
</gene>
<protein>
    <submittedName>
        <fullName evidence="2">Uncharacterized protein</fullName>
    </submittedName>
</protein>
<feature type="region of interest" description="Disordered" evidence="1">
    <location>
        <begin position="1"/>
        <end position="36"/>
    </location>
</feature>
<accession>A0A9J5XF41</accession>
<sequence length="246" mass="28452">MERDIHFSDQPSSPTHSMPMAFTSEDDGDICPHSPMTHELFESHSKFDHSPQLKRTTIESEKGHHLKLIEEQQPDVAPQSEANEQFEAIGKSIEDQPLEEQPLQERVQINSIIPPTNEQSEGQVEGLPTQNLKGRTQMHNVHSRRECKLITLNRLNQPVGPTDEVVIELSSFLGTLARTTTLCPFDIFDWRKMDTEKDLWDYTKKKYIIPETAKKGTLVTIREAWRRHRSDLKINYYDLYDNDDGQ</sequence>
<dbReference type="Proteomes" id="UP000824120">
    <property type="component" value="Chromosome 9"/>
</dbReference>
<organism evidence="2 3">
    <name type="scientific">Solanum commersonii</name>
    <name type="common">Commerson's wild potato</name>
    <name type="synonym">Commerson's nightshade</name>
    <dbReference type="NCBI Taxonomy" id="4109"/>
    <lineage>
        <taxon>Eukaryota</taxon>
        <taxon>Viridiplantae</taxon>
        <taxon>Streptophyta</taxon>
        <taxon>Embryophyta</taxon>
        <taxon>Tracheophyta</taxon>
        <taxon>Spermatophyta</taxon>
        <taxon>Magnoliopsida</taxon>
        <taxon>eudicotyledons</taxon>
        <taxon>Gunneridae</taxon>
        <taxon>Pentapetalae</taxon>
        <taxon>asterids</taxon>
        <taxon>lamiids</taxon>
        <taxon>Solanales</taxon>
        <taxon>Solanaceae</taxon>
        <taxon>Solanoideae</taxon>
        <taxon>Solaneae</taxon>
        <taxon>Solanum</taxon>
    </lineage>
</organism>